<evidence type="ECO:0008006" key="3">
    <source>
        <dbReference type="Google" id="ProtNLM"/>
    </source>
</evidence>
<dbReference type="AlphaFoldDB" id="A0A9J5ZVS2"/>
<name>A0A9J5ZVS2_SOLCO</name>
<comment type="caution">
    <text evidence="1">The sequence shown here is derived from an EMBL/GenBank/DDBJ whole genome shotgun (WGS) entry which is preliminary data.</text>
</comment>
<proteinExistence type="predicted"/>
<dbReference type="Proteomes" id="UP000824120">
    <property type="component" value="Chromosome 3"/>
</dbReference>
<dbReference type="InterPro" id="IPR027124">
    <property type="entry name" value="Swc5/CFDP1/2"/>
</dbReference>
<evidence type="ECO:0000313" key="2">
    <source>
        <dbReference type="Proteomes" id="UP000824120"/>
    </source>
</evidence>
<dbReference type="EMBL" id="JACXVP010000003">
    <property type="protein sequence ID" value="KAG5616361.1"/>
    <property type="molecule type" value="Genomic_DNA"/>
</dbReference>
<protein>
    <recommendedName>
        <fullName evidence="3">Craniofacial development protein 2-like</fullName>
    </recommendedName>
</protein>
<dbReference type="OrthoDB" id="1683859at2759"/>
<sequence length="423" mass="48279">MHQSGESTTGNSKGERQRLSYTLKVLIFQKASAKQASAMQQEELDAILGGTPCTEKVFIGGNFNGHIGASPNYFDNVHVNSGFGVRNYDGTLLLGFARAFELTLIDYLLMRKGDKGFCKDCKVIPSENLSTQHKLLKLTALGTWRSSEDAGRIGVEWRSSRQSEAKKVVYTKWVACMDEDKEHANRKIYKAARTEAKLVVTATKTVAFERLYIELGDIGGDKKMYRLAKARESKAQDLDQPRCIKDKDDRVLAEETLVKQRWRIKYNKQGKGDDEIPMEFWKSTDRADLEWLTSLFNGIFQTAKMPKEQRCSTIVLLYKNKELVWIHTQVIDHISYPSYKETDEKNIEKGRGTYIWCSLTLRRPTIKSRGKARGVPMTYIRVIKDTYEGAKTRVRTVGGDLGRFHVDVRLHQGSTLSCFYLPW</sequence>
<evidence type="ECO:0000313" key="1">
    <source>
        <dbReference type="EMBL" id="KAG5616361.1"/>
    </source>
</evidence>
<gene>
    <name evidence="1" type="ORF">H5410_016185</name>
</gene>
<keyword evidence="2" id="KW-1185">Reference proteome</keyword>
<accession>A0A9J5ZVS2</accession>
<dbReference type="PANTHER" id="PTHR23227">
    <property type="entry name" value="BUCENTAUR RELATED"/>
    <property type="match status" value="1"/>
</dbReference>
<dbReference type="PANTHER" id="PTHR23227:SF67">
    <property type="entry name" value="CRANIOFACIAL DEVELOPMENT PROTEIN 2-LIKE"/>
    <property type="match status" value="1"/>
</dbReference>
<reference evidence="1 2" key="1">
    <citation type="submission" date="2020-09" db="EMBL/GenBank/DDBJ databases">
        <title>De no assembly of potato wild relative species, Solanum commersonii.</title>
        <authorList>
            <person name="Cho K."/>
        </authorList>
    </citation>
    <scope>NUCLEOTIDE SEQUENCE [LARGE SCALE GENOMIC DNA]</scope>
    <source>
        <strain evidence="1">LZ3.2</strain>
        <tissue evidence="1">Leaf</tissue>
    </source>
</reference>
<organism evidence="1 2">
    <name type="scientific">Solanum commersonii</name>
    <name type="common">Commerson's wild potato</name>
    <name type="synonym">Commerson's nightshade</name>
    <dbReference type="NCBI Taxonomy" id="4109"/>
    <lineage>
        <taxon>Eukaryota</taxon>
        <taxon>Viridiplantae</taxon>
        <taxon>Streptophyta</taxon>
        <taxon>Embryophyta</taxon>
        <taxon>Tracheophyta</taxon>
        <taxon>Spermatophyta</taxon>
        <taxon>Magnoliopsida</taxon>
        <taxon>eudicotyledons</taxon>
        <taxon>Gunneridae</taxon>
        <taxon>Pentapetalae</taxon>
        <taxon>asterids</taxon>
        <taxon>lamiids</taxon>
        <taxon>Solanales</taxon>
        <taxon>Solanaceae</taxon>
        <taxon>Solanoideae</taxon>
        <taxon>Solaneae</taxon>
        <taxon>Solanum</taxon>
    </lineage>
</organism>